<evidence type="ECO:0000259" key="21">
    <source>
        <dbReference type="PROSITE" id="PS51051"/>
    </source>
</evidence>
<dbReference type="SMART" id="SM00051">
    <property type="entry name" value="DSL"/>
    <property type="match status" value="1"/>
</dbReference>
<evidence type="ECO:0000256" key="8">
    <source>
        <dbReference type="ARBA" id="ARBA00022837"/>
    </source>
</evidence>
<dbReference type="SUPFAM" id="SSF57196">
    <property type="entry name" value="EGF/Laminin"/>
    <property type="match status" value="3"/>
</dbReference>
<dbReference type="FunFam" id="2.10.25.10:FF:000004">
    <property type="entry name" value="Neurogenic locus notch 1"/>
    <property type="match status" value="1"/>
</dbReference>
<dbReference type="InterPro" id="IPR000152">
    <property type="entry name" value="EGF-type_Asp/Asn_hydroxyl_site"/>
</dbReference>
<evidence type="ECO:0000256" key="4">
    <source>
        <dbReference type="ARBA" id="ARBA00022692"/>
    </source>
</evidence>
<evidence type="ECO:0000256" key="13">
    <source>
        <dbReference type="ARBA" id="ARBA00023157"/>
    </source>
</evidence>
<evidence type="ECO:0000256" key="6">
    <source>
        <dbReference type="ARBA" id="ARBA00022737"/>
    </source>
</evidence>
<feature type="disulfide bond" evidence="15">
    <location>
        <begin position="445"/>
        <end position="454"/>
    </location>
</feature>
<feature type="signal peptide" evidence="19">
    <location>
        <begin position="1"/>
        <end position="20"/>
    </location>
</feature>
<evidence type="ECO:0000256" key="3">
    <source>
        <dbReference type="ARBA" id="ARBA00022536"/>
    </source>
</evidence>
<evidence type="ECO:0000256" key="14">
    <source>
        <dbReference type="ARBA" id="ARBA00023180"/>
    </source>
</evidence>
<keyword evidence="10" id="KW-0524">Neurogenesis</keyword>
<dbReference type="SUPFAM" id="SSF57184">
    <property type="entry name" value="Growth factor receptor domain"/>
    <property type="match status" value="1"/>
</dbReference>
<keyword evidence="12 17" id="KW-0472">Membrane</keyword>
<evidence type="ECO:0000256" key="12">
    <source>
        <dbReference type="ARBA" id="ARBA00023136"/>
    </source>
</evidence>
<feature type="chain" id="PRO_5034924510" description="Delta-like protein" evidence="19">
    <location>
        <begin position="21"/>
        <end position="675"/>
    </location>
</feature>
<dbReference type="Ensembl" id="ENSCCRT00020048250.1">
    <property type="protein sequence ID" value="ENSCCRP00020044220.1"/>
    <property type="gene ID" value="ENSCCRG00020019629.1"/>
</dbReference>
<evidence type="ECO:0000313" key="23">
    <source>
        <dbReference type="Proteomes" id="UP000694701"/>
    </source>
</evidence>
<feature type="domain" description="DSL" evidence="21">
    <location>
        <begin position="153"/>
        <end position="197"/>
    </location>
</feature>
<feature type="domain" description="EGF-like" evidence="20">
    <location>
        <begin position="457"/>
        <end position="493"/>
    </location>
</feature>
<comment type="caution">
    <text evidence="15">Lacks conserved residue(s) required for the propagation of feature annotation.</text>
</comment>
<dbReference type="GO" id="GO:0005886">
    <property type="term" value="C:plasma membrane"/>
    <property type="evidence" value="ECO:0007669"/>
    <property type="project" value="TreeGrafter"/>
</dbReference>
<feature type="disulfide bond" evidence="15">
    <location>
        <begin position="483"/>
        <end position="492"/>
    </location>
</feature>
<feature type="disulfide bond" evidence="16">
    <location>
        <begin position="168"/>
        <end position="180"/>
    </location>
</feature>
<keyword evidence="3 15" id="KW-0245">EGF-like domain</keyword>
<feature type="disulfide bond" evidence="16">
    <location>
        <begin position="188"/>
        <end position="197"/>
    </location>
</feature>
<feature type="disulfide bond" evidence="15">
    <location>
        <begin position="330"/>
        <end position="339"/>
    </location>
</feature>
<dbReference type="Gene3D" id="2.10.25.10">
    <property type="entry name" value="Laminin"/>
    <property type="match status" value="7"/>
</dbReference>
<evidence type="ECO:0000256" key="17">
    <source>
        <dbReference type="RuleBase" id="RU280815"/>
    </source>
</evidence>
<keyword evidence="8" id="KW-0106">Calcium</keyword>
<dbReference type="Gene3D" id="2.60.40.3510">
    <property type="match status" value="1"/>
</dbReference>
<protein>
    <recommendedName>
        <fullName evidence="17">Delta-like protein</fullName>
    </recommendedName>
</protein>
<dbReference type="InterPro" id="IPR009030">
    <property type="entry name" value="Growth_fac_rcpt_cys_sf"/>
</dbReference>
<feature type="domain" description="EGF-like" evidence="20">
    <location>
        <begin position="342"/>
        <end position="379"/>
    </location>
</feature>
<dbReference type="GO" id="GO:0043235">
    <property type="term" value="C:receptor complex"/>
    <property type="evidence" value="ECO:0007669"/>
    <property type="project" value="TreeGrafter"/>
</dbReference>
<evidence type="ECO:0000256" key="11">
    <source>
        <dbReference type="ARBA" id="ARBA00022989"/>
    </source>
</evidence>
<dbReference type="CDD" id="cd00054">
    <property type="entry name" value="EGF_CA"/>
    <property type="match status" value="6"/>
</dbReference>
<evidence type="ECO:0000256" key="19">
    <source>
        <dbReference type="SAM" id="SignalP"/>
    </source>
</evidence>
<dbReference type="GO" id="GO:0007411">
    <property type="term" value="P:axon guidance"/>
    <property type="evidence" value="ECO:0007669"/>
    <property type="project" value="TreeGrafter"/>
</dbReference>
<evidence type="ECO:0000259" key="20">
    <source>
        <dbReference type="PROSITE" id="PS50026"/>
    </source>
</evidence>
<dbReference type="GO" id="GO:0009986">
    <property type="term" value="C:cell surface"/>
    <property type="evidence" value="ECO:0007669"/>
    <property type="project" value="TreeGrafter"/>
</dbReference>
<feature type="domain" description="EGF-like" evidence="20">
    <location>
        <begin position="419"/>
        <end position="455"/>
    </location>
</feature>
<comment type="function">
    <text evidence="17">Putative Notch ligand involved in the mediation of Notch signaling.</text>
</comment>
<dbReference type="PROSITE" id="PS00010">
    <property type="entry name" value="ASX_HYDROXYL"/>
    <property type="match status" value="2"/>
</dbReference>
<dbReference type="PROSITE" id="PS00022">
    <property type="entry name" value="EGF_1"/>
    <property type="match status" value="7"/>
</dbReference>
<evidence type="ECO:0000256" key="18">
    <source>
        <dbReference type="SAM" id="Phobius"/>
    </source>
</evidence>
<dbReference type="PRINTS" id="PR00010">
    <property type="entry name" value="EGFBLOOD"/>
</dbReference>
<evidence type="ECO:0000256" key="10">
    <source>
        <dbReference type="ARBA" id="ARBA00022902"/>
    </source>
</evidence>
<dbReference type="PANTHER" id="PTHR45836:SF23">
    <property type="entry name" value="NEUROGENIC LOCUS NOTCH HOMOLOG PROTEIN 1"/>
    <property type="match status" value="1"/>
</dbReference>
<dbReference type="Gene3D" id="2.10.25.140">
    <property type="match status" value="1"/>
</dbReference>
<dbReference type="InterPro" id="IPR001881">
    <property type="entry name" value="EGF-like_Ca-bd_dom"/>
</dbReference>
<dbReference type="FunFam" id="2.60.40.3510:FF:000004">
    <property type="entry name" value="Delta-like protein"/>
    <property type="match status" value="1"/>
</dbReference>
<comment type="subcellular location">
    <subcellularLocation>
        <location evidence="1 17">Membrane</location>
        <topology evidence="1 17">Single-pass type I membrane protein</topology>
    </subcellularLocation>
</comment>
<dbReference type="InterPro" id="IPR013032">
    <property type="entry name" value="EGF-like_CS"/>
</dbReference>
<dbReference type="AlphaFoldDB" id="A0A8C2EPZ1"/>
<evidence type="ECO:0000256" key="5">
    <source>
        <dbReference type="ARBA" id="ARBA00022729"/>
    </source>
</evidence>
<reference evidence="22" key="1">
    <citation type="submission" date="2025-08" db="UniProtKB">
        <authorList>
            <consortium name="Ensembl"/>
        </authorList>
    </citation>
    <scope>IDENTIFICATION</scope>
</reference>
<evidence type="ECO:0000256" key="9">
    <source>
        <dbReference type="ARBA" id="ARBA00022843"/>
    </source>
</evidence>
<evidence type="ECO:0000256" key="15">
    <source>
        <dbReference type="PROSITE-ProRule" id="PRU00076"/>
    </source>
</evidence>
<evidence type="ECO:0000256" key="16">
    <source>
        <dbReference type="PROSITE-ProRule" id="PRU00377"/>
    </source>
</evidence>
<evidence type="ECO:0000256" key="7">
    <source>
        <dbReference type="ARBA" id="ARBA00022782"/>
    </source>
</evidence>
<evidence type="ECO:0000256" key="1">
    <source>
        <dbReference type="ARBA" id="ARBA00004479"/>
    </source>
</evidence>
<keyword evidence="14" id="KW-0325">Glycoprotein</keyword>
<feature type="domain" description="EGF-like" evidence="20">
    <location>
        <begin position="381"/>
        <end position="417"/>
    </location>
</feature>
<dbReference type="InterPro" id="IPR000742">
    <property type="entry name" value="EGF"/>
</dbReference>
<dbReference type="PANTHER" id="PTHR45836">
    <property type="entry name" value="SLIT HOMOLOG"/>
    <property type="match status" value="1"/>
</dbReference>
<dbReference type="GO" id="GO:0048513">
    <property type="term" value="P:animal organ development"/>
    <property type="evidence" value="ECO:0007669"/>
    <property type="project" value="UniProtKB-ARBA"/>
</dbReference>
<dbReference type="GO" id="GO:0007219">
    <property type="term" value="P:Notch signaling pathway"/>
    <property type="evidence" value="ECO:0007669"/>
    <property type="project" value="InterPro"/>
</dbReference>
<feature type="transmembrane region" description="Helical" evidence="18">
    <location>
        <begin position="507"/>
        <end position="531"/>
    </location>
</feature>
<dbReference type="InterPro" id="IPR051355">
    <property type="entry name" value="Notch/Slit_guidance"/>
</dbReference>
<dbReference type="FunFam" id="2.10.25.10:FF:000018">
    <property type="entry name" value="Delta-like 1"/>
    <property type="match status" value="1"/>
</dbReference>
<dbReference type="FunFam" id="2.10.25.10:FF:000064">
    <property type="entry name" value="Delta-like protein"/>
    <property type="match status" value="1"/>
</dbReference>
<dbReference type="InterPro" id="IPR018097">
    <property type="entry name" value="EGF_Ca-bd_CS"/>
</dbReference>
<accession>A0A8C2EPZ1</accession>
<evidence type="ECO:0000256" key="2">
    <source>
        <dbReference type="ARBA" id="ARBA00022473"/>
    </source>
</evidence>
<feature type="domain" description="EGF-like" evidence="20">
    <location>
        <begin position="304"/>
        <end position="340"/>
    </location>
</feature>
<dbReference type="PROSITE" id="PS01187">
    <property type="entry name" value="EGF_CA"/>
    <property type="match status" value="2"/>
</dbReference>
<keyword evidence="11 17" id="KW-1133">Transmembrane helix</keyword>
<keyword evidence="13 15" id="KW-1015">Disulfide bond</keyword>
<feature type="disulfide bond" evidence="15">
    <location>
        <begin position="221"/>
        <end position="230"/>
    </location>
</feature>
<dbReference type="PROSITE" id="PS51051">
    <property type="entry name" value="DSL"/>
    <property type="match status" value="1"/>
</dbReference>
<organism evidence="22 23">
    <name type="scientific">Cyprinus carpio</name>
    <name type="common">Common carp</name>
    <dbReference type="NCBI Taxonomy" id="7962"/>
    <lineage>
        <taxon>Eukaryota</taxon>
        <taxon>Metazoa</taxon>
        <taxon>Chordata</taxon>
        <taxon>Craniata</taxon>
        <taxon>Vertebrata</taxon>
        <taxon>Euteleostomi</taxon>
        <taxon>Actinopterygii</taxon>
        <taxon>Neopterygii</taxon>
        <taxon>Teleostei</taxon>
        <taxon>Ostariophysi</taxon>
        <taxon>Cypriniformes</taxon>
        <taxon>Cyprinidae</taxon>
        <taxon>Cyprininae</taxon>
        <taxon>Cyprinus</taxon>
    </lineage>
</organism>
<feature type="domain" description="EGF-like" evidence="20">
    <location>
        <begin position="198"/>
        <end position="231"/>
    </location>
</feature>
<dbReference type="FunFam" id="2.10.25.140:FF:000001">
    <property type="entry name" value="Delta-like protein"/>
    <property type="match status" value="1"/>
</dbReference>
<dbReference type="Pfam" id="PF07657">
    <property type="entry name" value="MNNL"/>
    <property type="match status" value="1"/>
</dbReference>
<dbReference type="PROSITE" id="PS50026">
    <property type="entry name" value="EGF_3"/>
    <property type="match status" value="7"/>
</dbReference>
<dbReference type="Proteomes" id="UP000694701">
    <property type="component" value="Unplaced"/>
</dbReference>
<keyword evidence="9" id="KW-0832">Ubl conjugation</keyword>
<dbReference type="GO" id="GO:0007417">
    <property type="term" value="P:central nervous system development"/>
    <property type="evidence" value="ECO:0007669"/>
    <property type="project" value="UniProtKB-ARBA"/>
</dbReference>
<dbReference type="GO" id="GO:0005509">
    <property type="term" value="F:calcium ion binding"/>
    <property type="evidence" value="ECO:0007669"/>
    <property type="project" value="InterPro"/>
</dbReference>
<keyword evidence="5 17" id="KW-0732">Signal</keyword>
<dbReference type="Pfam" id="PF00008">
    <property type="entry name" value="EGF"/>
    <property type="match status" value="5"/>
</dbReference>
<feature type="disulfide bond" evidence="15">
    <location>
        <begin position="292"/>
        <end position="301"/>
    </location>
</feature>
<dbReference type="SMART" id="SM00181">
    <property type="entry name" value="EGF"/>
    <property type="match status" value="8"/>
</dbReference>
<feature type="disulfide bond" evidence="15">
    <location>
        <begin position="369"/>
        <end position="378"/>
    </location>
</feature>
<sequence>MARVLLKCFLILVSAHLAESSGVFELKVHSFTSTSSVCKRSRDCQIFFRICLKHSQDIQPEPPCHYGTGMTGIFNADSVTSSAHIRLPYNFKWPGIVSLIIEAWNAESSEQSTKNINNMISRLATKRRLAIGEDWSQDVHVGEQSQLRFSYRVVCDEFYHGEECSDFCRPRNDAFGHFNCDAAGNRICLPGWKGDYCAEPICLSGCSEEHGSCEAPGECKCRLGWQGPLCDECQRYPGCLHGTCNQPFQCTCKEGWGGLFCNEDLNFCTNHKPCMNDATCTNTGQGSYTCICKPGFRGKNCAIEINECDSNPCKNGGSCNDLVNDYTCTCPQGFYGKNCEVSDMTCADGPCFNGGTCTEKGTSGYSCLCPPGYMGSNCEKKIDRCSSNPCANGGQCHDTGTRLICRCRPGFSGLRCEINIDDCANNPCQNAGTCVDGINGYTCTCTLGFSGKNCAVRSDACGLMPCENGGTCYTHFSGPVCHCPPGFMGTLCEDKDKPVVASSPLPAALVVSFTLGLITLTLVVCAAIVVLRQMRQGQKITSTTVCNHLESVNNQVTPASTLSREKEALLIPGGLFKVSNKDVALRSTTVDSHSSEKSNYKQKMVDYNISIDEKPTNNKLDMKNSESTLLVPQMNYPKEGVYHPVYIIPEHIEQCVFATEVSIFRHCLKFLHYLS</sequence>
<evidence type="ECO:0000313" key="22">
    <source>
        <dbReference type="Ensembl" id="ENSCCRP00020044220.1"/>
    </source>
</evidence>
<dbReference type="PROSITE" id="PS01186">
    <property type="entry name" value="EGF_2"/>
    <property type="match status" value="7"/>
</dbReference>
<keyword evidence="6 17" id="KW-0677">Repeat</keyword>
<proteinExistence type="predicted"/>
<dbReference type="Pfam" id="PF21700">
    <property type="entry name" value="EGF_DL_JAG"/>
    <property type="match status" value="1"/>
</dbReference>
<dbReference type="FunFam" id="2.10.25.10:FF:000012">
    <property type="entry name" value="Delta-like protein"/>
    <property type="match status" value="3"/>
</dbReference>
<keyword evidence="7" id="KW-0221">Differentiation</keyword>
<name>A0A8C2EPZ1_CYPCA</name>
<dbReference type="SMART" id="SM00179">
    <property type="entry name" value="EGF_CA"/>
    <property type="match status" value="6"/>
</dbReference>
<feature type="disulfide bond" evidence="15">
    <location>
        <begin position="407"/>
        <end position="416"/>
    </location>
</feature>
<dbReference type="InterPro" id="IPR001774">
    <property type="entry name" value="DSL"/>
</dbReference>
<keyword evidence="4 17" id="KW-0812">Transmembrane</keyword>
<feature type="disulfide bond" evidence="16">
    <location>
        <begin position="155"/>
        <end position="164"/>
    </location>
</feature>
<keyword evidence="2 17" id="KW-0217">Developmental protein</keyword>
<feature type="domain" description="EGF-like" evidence="20">
    <location>
        <begin position="264"/>
        <end position="302"/>
    </location>
</feature>
<dbReference type="InterPro" id="IPR011651">
    <property type="entry name" value="Notch_ligand_N"/>
</dbReference>
<dbReference type="Pfam" id="PF12661">
    <property type="entry name" value="hEGF"/>
    <property type="match status" value="1"/>
</dbReference>
<dbReference type="Pfam" id="PF01414">
    <property type="entry name" value="DSL"/>
    <property type="match status" value="1"/>
</dbReference>